<dbReference type="EMBL" id="QFFZ01000038">
    <property type="protein sequence ID" value="TEB09763.1"/>
    <property type="molecule type" value="Genomic_DNA"/>
</dbReference>
<dbReference type="SUPFAM" id="SSF82549">
    <property type="entry name" value="DAK1/DegV-like"/>
    <property type="match status" value="1"/>
</dbReference>
<comment type="caution">
    <text evidence="2">The sequence shown here is derived from an EMBL/GenBank/DDBJ whole genome shotgun (WGS) entry which is preliminary data.</text>
</comment>
<gene>
    <name evidence="2" type="ORF">Pmgp_02859</name>
</gene>
<dbReference type="PANTHER" id="PTHR33434:SF2">
    <property type="entry name" value="FATTY ACID-BINDING PROTEIN TM_1468"/>
    <property type="match status" value="1"/>
</dbReference>
<evidence type="ECO:0000313" key="2">
    <source>
        <dbReference type="EMBL" id="TEB09763.1"/>
    </source>
</evidence>
<dbReference type="Pfam" id="PF02645">
    <property type="entry name" value="DegV"/>
    <property type="match status" value="1"/>
</dbReference>
<proteinExistence type="predicted"/>
<dbReference type="RefSeq" id="WP_134214650.1">
    <property type="nucleotide sequence ID" value="NZ_QFFZ01000038.1"/>
</dbReference>
<protein>
    <submittedName>
        <fullName evidence="2">DegV domain-containing protein</fullName>
    </submittedName>
</protein>
<dbReference type="Proteomes" id="UP000297597">
    <property type="component" value="Unassembled WGS sequence"/>
</dbReference>
<dbReference type="Gene3D" id="3.30.1180.10">
    <property type="match status" value="1"/>
</dbReference>
<name>A0A4Y7RLM0_9FIRM</name>
<dbReference type="PANTHER" id="PTHR33434">
    <property type="entry name" value="DEGV DOMAIN-CONTAINING PROTEIN DR_1986-RELATED"/>
    <property type="match status" value="1"/>
</dbReference>
<evidence type="ECO:0000313" key="3">
    <source>
        <dbReference type="Proteomes" id="UP000297597"/>
    </source>
</evidence>
<evidence type="ECO:0000256" key="1">
    <source>
        <dbReference type="ARBA" id="ARBA00023121"/>
    </source>
</evidence>
<dbReference type="InterPro" id="IPR043168">
    <property type="entry name" value="DegV_C"/>
</dbReference>
<dbReference type="GO" id="GO:0008289">
    <property type="term" value="F:lipid binding"/>
    <property type="evidence" value="ECO:0007669"/>
    <property type="project" value="UniProtKB-KW"/>
</dbReference>
<sequence length="291" mass="31832">MNEIRIVTDSTADLPEELIEKHRITVVPLKVIFNDEEPLLDGVDIKTEQFYRRQVEKKEYSKTSQPAPAEFHKVFSGLAASGASVISIHLSSALSGTCQSARMAREMLPDSDIDVIDSRSASMGLGLIVLEAARAAASGKTKIEVLDMIGKMISKVKLYFFVDTLEYLARGGRIGRAQALLGTILSIKPLLYLNDGVVEPLEKVRGKSRAIERLAQIIEEKAGGRQVICSIVHGLDQEGADQIYSRLIPRLHCGEPVLSTLGAVIGTHVGPRALGVIIIPNYTCIQPEYRQ</sequence>
<accession>A0A4Y7RLM0</accession>
<dbReference type="NCBIfam" id="TIGR00762">
    <property type="entry name" value="DegV"/>
    <property type="match status" value="1"/>
</dbReference>
<dbReference type="InterPro" id="IPR050270">
    <property type="entry name" value="DegV_domain_contain"/>
</dbReference>
<dbReference type="Gene3D" id="3.40.50.10170">
    <property type="match status" value="1"/>
</dbReference>
<keyword evidence="1" id="KW-0446">Lipid-binding</keyword>
<dbReference type="PROSITE" id="PS51482">
    <property type="entry name" value="DEGV"/>
    <property type="match status" value="1"/>
</dbReference>
<dbReference type="OrthoDB" id="9780216at2"/>
<dbReference type="AlphaFoldDB" id="A0A4Y7RLM0"/>
<reference evidence="2 3" key="1">
    <citation type="journal article" date="2018" name="Environ. Microbiol.">
        <title>Novel energy conservation strategies and behaviour of Pelotomaculum schinkii driving syntrophic propionate catabolism.</title>
        <authorList>
            <person name="Hidalgo-Ahumada C.A.P."/>
            <person name="Nobu M.K."/>
            <person name="Narihiro T."/>
            <person name="Tamaki H."/>
            <person name="Liu W.T."/>
            <person name="Kamagata Y."/>
            <person name="Stams A.J.M."/>
            <person name="Imachi H."/>
            <person name="Sousa D.Z."/>
        </authorList>
    </citation>
    <scope>NUCLEOTIDE SEQUENCE [LARGE SCALE GENOMIC DNA]</scope>
    <source>
        <strain evidence="2 3">MGP</strain>
    </source>
</reference>
<dbReference type="InterPro" id="IPR003797">
    <property type="entry name" value="DegV"/>
</dbReference>
<organism evidence="2 3">
    <name type="scientific">Pelotomaculum propionicicum</name>
    <dbReference type="NCBI Taxonomy" id="258475"/>
    <lineage>
        <taxon>Bacteria</taxon>
        <taxon>Bacillati</taxon>
        <taxon>Bacillota</taxon>
        <taxon>Clostridia</taxon>
        <taxon>Eubacteriales</taxon>
        <taxon>Desulfotomaculaceae</taxon>
        <taxon>Pelotomaculum</taxon>
    </lineage>
</organism>
<keyword evidence="3" id="KW-1185">Reference proteome</keyword>